<evidence type="ECO:0000256" key="4">
    <source>
        <dbReference type="ARBA" id="ARBA00023136"/>
    </source>
</evidence>
<keyword evidence="5" id="KW-0732">Signal</keyword>
<feature type="chain" id="PRO_5032636926" evidence="5">
    <location>
        <begin position="19"/>
        <end position="152"/>
    </location>
</feature>
<sequence>MRRIIVAALVLSPMLLHAQANSPAKTQTAAPSLRSELVAPTFTGSESDRGSTSAAPLRISTGVNAPKLIYTVAVESDADFAPTAQFDRTAVVAMTVDASGKPTDLKIIQSVNPMMDRNVLNAVSHYRFTPGTLDNQPTAVPVNLAVVLRGGR</sequence>
<evidence type="ECO:0000313" key="7">
    <source>
        <dbReference type="EMBL" id="NYF88840.1"/>
    </source>
</evidence>
<name>A0A852VAX3_9BACT</name>
<dbReference type="AlphaFoldDB" id="A0A852VAX3"/>
<protein>
    <submittedName>
        <fullName evidence="7">TonB family protein</fullName>
    </submittedName>
</protein>
<keyword evidence="4" id="KW-0472">Membrane</keyword>
<evidence type="ECO:0000313" key="8">
    <source>
        <dbReference type="Proteomes" id="UP000564385"/>
    </source>
</evidence>
<dbReference type="SUPFAM" id="SSF74653">
    <property type="entry name" value="TolA/TonB C-terminal domain"/>
    <property type="match status" value="1"/>
</dbReference>
<feature type="signal peptide" evidence="5">
    <location>
        <begin position="1"/>
        <end position="18"/>
    </location>
</feature>
<gene>
    <name evidence="7" type="ORF">HDF08_000907</name>
</gene>
<dbReference type="EMBL" id="JACCCU010000001">
    <property type="protein sequence ID" value="NYF88840.1"/>
    <property type="molecule type" value="Genomic_DNA"/>
</dbReference>
<comment type="caution">
    <text evidence="7">The sequence shown here is derived from an EMBL/GenBank/DDBJ whole genome shotgun (WGS) entry which is preliminary data.</text>
</comment>
<dbReference type="Pfam" id="PF03544">
    <property type="entry name" value="TonB_C"/>
    <property type="match status" value="1"/>
</dbReference>
<evidence type="ECO:0000256" key="1">
    <source>
        <dbReference type="ARBA" id="ARBA00004167"/>
    </source>
</evidence>
<dbReference type="Gene3D" id="3.30.1150.10">
    <property type="match status" value="1"/>
</dbReference>
<keyword evidence="2" id="KW-0812">Transmembrane</keyword>
<comment type="subcellular location">
    <subcellularLocation>
        <location evidence="1">Membrane</location>
        <topology evidence="1">Single-pass membrane protein</topology>
    </subcellularLocation>
</comment>
<evidence type="ECO:0000256" key="3">
    <source>
        <dbReference type="ARBA" id="ARBA00022989"/>
    </source>
</evidence>
<dbReference type="GO" id="GO:0055085">
    <property type="term" value="P:transmembrane transport"/>
    <property type="evidence" value="ECO:0007669"/>
    <property type="project" value="InterPro"/>
</dbReference>
<dbReference type="Proteomes" id="UP000564385">
    <property type="component" value="Unassembled WGS sequence"/>
</dbReference>
<feature type="domain" description="TonB C-terminal" evidence="6">
    <location>
        <begin position="90"/>
        <end position="143"/>
    </location>
</feature>
<dbReference type="InterPro" id="IPR037682">
    <property type="entry name" value="TonB_C"/>
</dbReference>
<reference evidence="7 8" key="1">
    <citation type="submission" date="2020-07" db="EMBL/GenBank/DDBJ databases">
        <title>Genomic Encyclopedia of Type Strains, Phase IV (KMG-V): Genome sequencing to study the core and pangenomes of soil and plant-associated prokaryotes.</title>
        <authorList>
            <person name="Whitman W."/>
        </authorList>
    </citation>
    <scope>NUCLEOTIDE SEQUENCE [LARGE SCALE GENOMIC DNA]</scope>
    <source>
        <strain evidence="7 8">M8UP22</strain>
    </source>
</reference>
<dbReference type="GO" id="GO:0016020">
    <property type="term" value="C:membrane"/>
    <property type="evidence" value="ECO:0007669"/>
    <property type="project" value="UniProtKB-SubCell"/>
</dbReference>
<keyword evidence="3" id="KW-1133">Transmembrane helix</keyword>
<evidence type="ECO:0000256" key="5">
    <source>
        <dbReference type="SAM" id="SignalP"/>
    </source>
</evidence>
<evidence type="ECO:0000256" key="2">
    <source>
        <dbReference type="ARBA" id="ARBA00022692"/>
    </source>
</evidence>
<dbReference type="InterPro" id="IPR006260">
    <property type="entry name" value="TonB/TolA_C"/>
</dbReference>
<evidence type="ECO:0000259" key="6">
    <source>
        <dbReference type="Pfam" id="PF03544"/>
    </source>
</evidence>
<dbReference type="NCBIfam" id="TIGR01352">
    <property type="entry name" value="tonB_Cterm"/>
    <property type="match status" value="1"/>
</dbReference>
<proteinExistence type="predicted"/>
<accession>A0A852VAX3</accession>
<organism evidence="7 8">
    <name type="scientific">Tunturiibacter lichenicola</name>
    <dbReference type="NCBI Taxonomy" id="2051959"/>
    <lineage>
        <taxon>Bacteria</taxon>
        <taxon>Pseudomonadati</taxon>
        <taxon>Acidobacteriota</taxon>
        <taxon>Terriglobia</taxon>
        <taxon>Terriglobales</taxon>
        <taxon>Acidobacteriaceae</taxon>
        <taxon>Tunturiibacter</taxon>
    </lineage>
</organism>